<dbReference type="AlphaFoldDB" id="A0A5M8P489"/>
<dbReference type="Proteomes" id="UP000324575">
    <property type="component" value="Unassembled WGS sequence"/>
</dbReference>
<accession>A0A5M8P489</accession>
<comment type="caution">
    <text evidence="1">The sequence shown here is derived from an EMBL/GenBank/DDBJ whole genome shotgun (WGS) entry which is preliminary data.</text>
</comment>
<proteinExistence type="predicted"/>
<protein>
    <submittedName>
        <fullName evidence="1">Uncharacterized protein</fullName>
    </submittedName>
</protein>
<sequence length="161" mass="18458">MARVELDFDNGFVFYANIYDNELCYNGSFRFTKHFLGANNVPIIDGNEKGEEFQCAVAIDSLPEVKYWLRNVARNPKSFYLPTATDRFYPDFVALLNDGRILVVEYKGAQFRGTSDVNEKELIGALWEKHTQGKGIFLMAWKTEQGLTTAEQIKKKIQKIS</sequence>
<name>A0A5M8P489_9BACT</name>
<gene>
    <name evidence="1" type="ORF">EZS26_000797</name>
</gene>
<evidence type="ECO:0000313" key="1">
    <source>
        <dbReference type="EMBL" id="KAA6303194.1"/>
    </source>
</evidence>
<dbReference type="EMBL" id="SNRX01000003">
    <property type="protein sequence ID" value="KAA6303194.1"/>
    <property type="molecule type" value="Genomic_DNA"/>
</dbReference>
<evidence type="ECO:0000313" key="2">
    <source>
        <dbReference type="Proteomes" id="UP000324575"/>
    </source>
</evidence>
<reference evidence="1 2" key="1">
    <citation type="submission" date="2019-03" db="EMBL/GenBank/DDBJ databases">
        <title>Single cell metagenomics reveals metabolic interactions within the superorganism composed of flagellate Streblomastix strix and complex community of Bacteroidetes bacteria on its surface.</title>
        <authorList>
            <person name="Treitli S.C."/>
            <person name="Kolisko M."/>
            <person name="Husnik F."/>
            <person name="Keeling P."/>
            <person name="Hampl V."/>
        </authorList>
    </citation>
    <scope>NUCLEOTIDE SEQUENCE [LARGE SCALE GENOMIC DNA]</scope>
    <source>
        <strain evidence="1">St1</strain>
    </source>
</reference>
<organism evidence="1 2">
    <name type="scientific">Candidatus Ordinivivax streblomastigis</name>
    <dbReference type="NCBI Taxonomy" id="2540710"/>
    <lineage>
        <taxon>Bacteria</taxon>
        <taxon>Pseudomonadati</taxon>
        <taxon>Bacteroidota</taxon>
        <taxon>Bacteroidia</taxon>
        <taxon>Bacteroidales</taxon>
        <taxon>Candidatus Ordinivivax</taxon>
    </lineage>
</organism>